<dbReference type="AlphaFoldDB" id="A0A226DZB9"/>
<dbReference type="Pfam" id="PF00023">
    <property type="entry name" value="Ank"/>
    <property type="match status" value="1"/>
</dbReference>
<accession>A0A226DZB9</accession>
<evidence type="ECO:0000313" key="3">
    <source>
        <dbReference type="Proteomes" id="UP000198287"/>
    </source>
</evidence>
<dbReference type="InterPro" id="IPR036770">
    <property type="entry name" value="Ankyrin_rpt-contain_sf"/>
</dbReference>
<dbReference type="PROSITE" id="PS50088">
    <property type="entry name" value="ANK_REPEAT"/>
    <property type="match status" value="1"/>
</dbReference>
<name>A0A226DZB9_FOLCA</name>
<dbReference type="PROSITE" id="PS50297">
    <property type="entry name" value="ANK_REP_REGION"/>
    <property type="match status" value="1"/>
</dbReference>
<dbReference type="InterPro" id="IPR002110">
    <property type="entry name" value="Ankyrin_rpt"/>
</dbReference>
<gene>
    <name evidence="2" type="ORF">Fcan01_14867</name>
</gene>
<feature type="repeat" description="ANK" evidence="1">
    <location>
        <begin position="93"/>
        <end position="125"/>
    </location>
</feature>
<keyword evidence="1" id="KW-0040">ANK repeat</keyword>
<reference evidence="2 3" key="1">
    <citation type="submission" date="2015-12" db="EMBL/GenBank/DDBJ databases">
        <title>The genome of Folsomia candida.</title>
        <authorList>
            <person name="Faddeeva A."/>
            <person name="Derks M.F."/>
            <person name="Anvar Y."/>
            <person name="Smit S."/>
            <person name="Van Straalen N."/>
            <person name="Roelofs D."/>
        </authorList>
    </citation>
    <scope>NUCLEOTIDE SEQUENCE [LARGE SCALE GENOMIC DNA]</scope>
    <source>
        <strain evidence="2 3">VU population</strain>
        <tissue evidence="2">Whole body</tissue>
    </source>
</reference>
<organism evidence="2 3">
    <name type="scientific">Folsomia candida</name>
    <name type="common">Springtail</name>
    <dbReference type="NCBI Taxonomy" id="158441"/>
    <lineage>
        <taxon>Eukaryota</taxon>
        <taxon>Metazoa</taxon>
        <taxon>Ecdysozoa</taxon>
        <taxon>Arthropoda</taxon>
        <taxon>Hexapoda</taxon>
        <taxon>Collembola</taxon>
        <taxon>Entomobryomorpha</taxon>
        <taxon>Isotomoidea</taxon>
        <taxon>Isotomidae</taxon>
        <taxon>Proisotominae</taxon>
        <taxon>Folsomia</taxon>
    </lineage>
</organism>
<dbReference type="Proteomes" id="UP000198287">
    <property type="component" value="Unassembled WGS sequence"/>
</dbReference>
<dbReference type="OrthoDB" id="5402602at2759"/>
<sequence>MTSSAESIKLTWLENPSIPIRPSYPVIQETAHFSGANQVTTTTNSHNSQKYGDLFEKLVSLIKAGTRKATASIQKHLGEDEDGILITYQESKDGQTLLHKTAIEANPDILGVLLDAGVDPDKLDFRGRSPLHLIVESGKTFKKC</sequence>
<protein>
    <submittedName>
        <fullName evidence="2">NF-kappa-B inhibitor alpha</fullName>
    </submittedName>
</protein>
<comment type="caution">
    <text evidence="2">The sequence shown here is derived from an EMBL/GenBank/DDBJ whole genome shotgun (WGS) entry which is preliminary data.</text>
</comment>
<dbReference type="Gene3D" id="1.25.40.20">
    <property type="entry name" value="Ankyrin repeat-containing domain"/>
    <property type="match status" value="1"/>
</dbReference>
<proteinExistence type="predicted"/>
<evidence type="ECO:0000256" key="1">
    <source>
        <dbReference type="PROSITE-ProRule" id="PRU00023"/>
    </source>
</evidence>
<evidence type="ECO:0000313" key="2">
    <source>
        <dbReference type="EMBL" id="OXA50041.1"/>
    </source>
</evidence>
<dbReference type="SUPFAM" id="SSF48403">
    <property type="entry name" value="Ankyrin repeat"/>
    <property type="match status" value="1"/>
</dbReference>
<dbReference type="EMBL" id="LNIX01000009">
    <property type="protein sequence ID" value="OXA50041.1"/>
    <property type="molecule type" value="Genomic_DNA"/>
</dbReference>
<keyword evidence="3" id="KW-1185">Reference proteome</keyword>